<sequence>MSGSAVCCKGNGDDLRWRRNFHGTRSGRDDEGFNGSWAKEKIWNANCGLVDDGGMVATVLYQSGESLDLLLEARPPVFELRQQNGRCRCHSTSC</sequence>
<keyword evidence="2" id="KW-1185">Reference proteome</keyword>
<evidence type="ECO:0000313" key="2">
    <source>
        <dbReference type="Proteomes" id="UP000821845"/>
    </source>
</evidence>
<reference evidence="1" key="1">
    <citation type="submission" date="2020-05" db="EMBL/GenBank/DDBJ databases">
        <title>Large-scale comparative analyses of tick genomes elucidate their genetic diversity and vector capacities.</title>
        <authorList>
            <person name="Jia N."/>
            <person name="Wang J."/>
            <person name="Shi W."/>
            <person name="Du L."/>
            <person name="Sun Y."/>
            <person name="Zhan W."/>
            <person name="Jiang J."/>
            <person name="Wang Q."/>
            <person name="Zhang B."/>
            <person name="Ji P."/>
            <person name="Sakyi L.B."/>
            <person name="Cui X."/>
            <person name="Yuan T."/>
            <person name="Jiang B."/>
            <person name="Yang W."/>
            <person name="Lam T.T.-Y."/>
            <person name="Chang Q."/>
            <person name="Ding S."/>
            <person name="Wang X."/>
            <person name="Zhu J."/>
            <person name="Ruan X."/>
            <person name="Zhao L."/>
            <person name="Wei J."/>
            <person name="Que T."/>
            <person name="Du C."/>
            <person name="Cheng J."/>
            <person name="Dai P."/>
            <person name="Han X."/>
            <person name="Huang E."/>
            <person name="Gao Y."/>
            <person name="Liu J."/>
            <person name="Shao H."/>
            <person name="Ye R."/>
            <person name="Li L."/>
            <person name="Wei W."/>
            <person name="Wang X."/>
            <person name="Wang C."/>
            <person name="Yang T."/>
            <person name="Huo Q."/>
            <person name="Li W."/>
            <person name="Guo W."/>
            <person name="Chen H."/>
            <person name="Zhou L."/>
            <person name="Ni X."/>
            <person name="Tian J."/>
            <person name="Zhou Y."/>
            <person name="Sheng Y."/>
            <person name="Liu T."/>
            <person name="Pan Y."/>
            <person name="Xia L."/>
            <person name="Li J."/>
            <person name="Zhao F."/>
            <person name="Cao W."/>
        </authorList>
    </citation>
    <scope>NUCLEOTIDE SEQUENCE</scope>
    <source>
        <strain evidence="1">Hyas-2018</strain>
    </source>
</reference>
<protein>
    <submittedName>
        <fullName evidence="1">Uncharacterized protein</fullName>
    </submittedName>
</protein>
<organism evidence="1 2">
    <name type="scientific">Hyalomma asiaticum</name>
    <name type="common">Tick</name>
    <dbReference type="NCBI Taxonomy" id="266040"/>
    <lineage>
        <taxon>Eukaryota</taxon>
        <taxon>Metazoa</taxon>
        <taxon>Ecdysozoa</taxon>
        <taxon>Arthropoda</taxon>
        <taxon>Chelicerata</taxon>
        <taxon>Arachnida</taxon>
        <taxon>Acari</taxon>
        <taxon>Parasitiformes</taxon>
        <taxon>Ixodida</taxon>
        <taxon>Ixodoidea</taxon>
        <taxon>Ixodidae</taxon>
        <taxon>Hyalomminae</taxon>
        <taxon>Hyalomma</taxon>
    </lineage>
</organism>
<dbReference type="EMBL" id="CM023489">
    <property type="protein sequence ID" value="KAH6922054.1"/>
    <property type="molecule type" value="Genomic_DNA"/>
</dbReference>
<accession>A0ACB7RKW9</accession>
<gene>
    <name evidence="1" type="ORF">HPB50_008388</name>
</gene>
<proteinExistence type="predicted"/>
<dbReference type="Proteomes" id="UP000821845">
    <property type="component" value="Chromosome 9"/>
</dbReference>
<comment type="caution">
    <text evidence="1">The sequence shown here is derived from an EMBL/GenBank/DDBJ whole genome shotgun (WGS) entry which is preliminary data.</text>
</comment>
<name>A0ACB7RKW9_HYAAI</name>
<evidence type="ECO:0000313" key="1">
    <source>
        <dbReference type="EMBL" id="KAH6922054.1"/>
    </source>
</evidence>